<feature type="non-terminal residue" evidence="1">
    <location>
        <position position="98"/>
    </location>
</feature>
<gene>
    <name evidence="1" type="ORF">S01H4_65724</name>
</gene>
<sequence>IYIVGLARAGTTITLEMLDKHPFLASHKYKHLPMPFLPYAFSLFTELSRFFTKPIERVHKDGIFVTRESPEAVEEKFWQHFFTNNHNEEISNIMDGAI</sequence>
<proteinExistence type="predicted"/>
<reference evidence="1" key="1">
    <citation type="journal article" date="2014" name="Front. Microbiol.">
        <title>High frequency of phylogenetically diverse reductive dehalogenase-homologous genes in deep subseafloor sedimentary metagenomes.</title>
        <authorList>
            <person name="Kawai M."/>
            <person name="Futagami T."/>
            <person name="Toyoda A."/>
            <person name="Takaki Y."/>
            <person name="Nishi S."/>
            <person name="Hori S."/>
            <person name="Arai W."/>
            <person name="Tsubouchi T."/>
            <person name="Morono Y."/>
            <person name="Uchiyama I."/>
            <person name="Ito T."/>
            <person name="Fujiyama A."/>
            <person name="Inagaki F."/>
            <person name="Takami H."/>
        </authorList>
    </citation>
    <scope>NUCLEOTIDE SEQUENCE</scope>
    <source>
        <strain evidence="1">Expedition CK06-06</strain>
    </source>
</reference>
<dbReference type="EMBL" id="BART01040335">
    <property type="protein sequence ID" value="GAH28323.1"/>
    <property type="molecule type" value="Genomic_DNA"/>
</dbReference>
<protein>
    <recommendedName>
        <fullName evidence="2">Sulfotransferase domain-containing protein</fullName>
    </recommendedName>
</protein>
<name>X1G5M0_9ZZZZ</name>
<dbReference type="SUPFAM" id="SSF52540">
    <property type="entry name" value="P-loop containing nucleoside triphosphate hydrolases"/>
    <property type="match status" value="1"/>
</dbReference>
<dbReference type="Gene3D" id="3.40.50.300">
    <property type="entry name" value="P-loop containing nucleotide triphosphate hydrolases"/>
    <property type="match status" value="1"/>
</dbReference>
<evidence type="ECO:0008006" key="2">
    <source>
        <dbReference type="Google" id="ProtNLM"/>
    </source>
</evidence>
<accession>X1G5M0</accession>
<dbReference type="InterPro" id="IPR027417">
    <property type="entry name" value="P-loop_NTPase"/>
</dbReference>
<organism evidence="1">
    <name type="scientific">marine sediment metagenome</name>
    <dbReference type="NCBI Taxonomy" id="412755"/>
    <lineage>
        <taxon>unclassified sequences</taxon>
        <taxon>metagenomes</taxon>
        <taxon>ecological metagenomes</taxon>
    </lineage>
</organism>
<feature type="non-terminal residue" evidence="1">
    <location>
        <position position="1"/>
    </location>
</feature>
<dbReference type="AlphaFoldDB" id="X1G5M0"/>
<comment type="caution">
    <text evidence="1">The sequence shown here is derived from an EMBL/GenBank/DDBJ whole genome shotgun (WGS) entry which is preliminary data.</text>
</comment>
<evidence type="ECO:0000313" key="1">
    <source>
        <dbReference type="EMBL" id="GAH28323.1"/>
    </source>
</evidence>